<gene>
    <name evidence="1" type="ORF">BZL29_2273</name>
</gene>
<organism evidence="1 2">
    <name type="scientific">Mycobacterium kansasii</name>
    <dbReference type="NCBI Taxonomy" id="1768"/>
    <lineage>
        <taxon>Bacteria</taxon>
        <taxon>Bacillati</taxon>
        <taxon>Actinomycetota</taxon>
        <taxon>Actinomycetes</taxon>
        <taxon>Mycobacteriales</taxon>
        <taxon>Mycobacteriaceae</taxon>
        <taxon>Mycobacterium</taxon>
    </lineage>
</organism>
<dbReference type="Proteomes" id="UP000188532">
    <property type="component" value="Unassembled WGS sequence"/>
</dbReference>
<proteinExistence type="predicted"/>
<evidence type="ECO:0000313" key="1">
    <source>
        <dbReference type="EMBL" id="OOK81095.1"/>
    </source>
</evidence>
<dbReference type="AlphaFoldDB" id="A0A1V3XPG5"/>
<name>A0A1V3XPG5_MYCKA</name>
<sequence length="49" mass="4932">MAAGDSGVPLVLSAPDSAVGKELLNIAEGLAARRRGLAGMSLGLDPTRR</sequence>
<comment type="caution">
    <text evidence="1">The sequence shown here is derived from an EMBL/GenBank/DDBJ whole genome shotgun (WGS) entry which is preliminary data.</text>
</comment>
<reference evidence="1 2" key="1">
    <citation type="submission" date="2017-02" db="EMBL/GenBank/DDBJ databases">
        <title>Complete genome sequences of Mycobacterium kansasii strains isolated from rhesus macaques.</title>
        <authorList>
            <person name="Panda A."/>
            <person name="Nagaraj S."/>
            <person name="Zhao X."/>
            <person name="Tettelin H."/>
            <person name="Detolla L.J."/>
        </authorList>
    </citation>
    <scope>NUCLEOTIDE SEQUENCE [LARGE SCALE GENOMIC DNA]</scope>
    <source>
        <strain evidence="1 2">11-3469</strain>
    </source>
</reference>
<protein>
    <submittedName>
        <fullName evidence="1">Uncharacterized protein</fullName>
    </submittedName>
</protein>
<evidence type="ECO:0000313" key="2">
    <source>
        <dbReference type="Proteomes" id="UP000188532"/>
    </source>
</evidence>
<dbReference type="EMBL" id="MVBN01000002">
    <property type="protein sequence ID" value="OOK81095.1"/>
    <property type="molecule type" value="Genomic_DNA"/>
</dbReference>
<accession>A0A1V3XPG5</accession>